<accession>A0A1G9EGS7</accession>
<sequence length="431" mass="49566">MTDKIFNKISFFDLALTLSNAVDLISPDLYNHQKQVAYIASCIGKELNLPSINTNNLIIAGLLHDVGGLTLKDRLEALAFEAQNPYRHAEIGYLLLRNLEEFQEVAKIIKYHHLPWENGKGKEFQGETVPMESHIIHLGDRIAVSIKKNPGIITQAKTISALVEDKYHNMFHPEILEAFRRLKIKESFWLDIISSNIENKLRCMGKEDSWILDLEKLLEVTQVFAHIIDFRSRFTSVHSSGVAIVAEALAKTLHWTEEESTKLKIAGYLHDIGKLAIPKEILEKPDKLTEEEFNIMKTHTYYSYHLLNNVEGLKEINEYASFHHERINGQGYPFHITGQALSEGARIMGVADVFTAITENRPYRRGMTSKRAIEVLEKMGKEEVLDANIVSILKEHYYQINEKRLLAQQEAFYQYQNFTSEIAKVRSQYYE</sequence>
<dbReference type="PANTHER" id="PTHR43155">
    <property type="entry name" value="CYCLIC DI-GMP PHOSPHODIESTERASE PA4108-RELATED"/>
    <property type="match status" value="1"/>
</dbReference>
<dbReference type="InterPro" id="IPR006674">
    <property type="entry name" value="HD_domain"/>
</dbReference>
<dbReference type="Pfam" id="PF01966">
    <property type="entry name" value="HD"/>
    <property type="match status" value="1"/>
</dbReference>
<dbReference type="Gene3D" id="1.10.3210.10">
    <property type="entry name" value="Hypothetical protein af1432"/>
    <property type="match status" value="2"/>
</dbReference>
<evidence type="ECO:0000313" key="4">
    <source>
        <dbReference type="Proteomes" id="UP000198718"/>
    </source>
</evidence>
<dbReference type="NCBIfam" id="TIGR00277">
    <property type="entry name" value="HDIG"/>
    <property type="match status" value="1"/>
</dbReference>
<dbReference type="AlphaFoldDB" id="A0A1G9EGS7"/>
<name>A0A1G9EGS7_9FIRM</name>
<dbReference type="InterPro" id="IPR006675">
    <property type="entry name" value="HDIG_dom"/>
</dbReference>
<dbReference type="Proteomes" id="UP000198718">
    <property type="component" value="Unassembled WGS sequence"/>
</dbReference>
<dbReference type="STRING" id="393762.SAMN05660472_01964"/>
<dbReference type="EMBL" id="FNFP01000003">
    <property type="protein sequence ID" value="SDK75288.1"/>
    <property type="molecule type" value="Genomic_DNA"/>
</dbReference>
<evidence type="ECO:0000313" key="3">
    <source>
        <dbReference type="EMBL" id="SDK75288.1"/>
    </source>
</evidence>
<dbReference type="InterPro" id="IPR003607">
    <property type="entry name" value="HD/PDEase_dom"/>
</dbReference>
<dbReference type="RefSeq" id="WP_090553507.1">
    <property type="nucleotide sequence ID" value="NZ_FNFP01000003.1"/>
</dbReference>
<dbReference type="Pfam" id="PF13487">
    <property type="entry name" value="HD_5"/>
    <property type="match status" value="1"/>
</dbReference>
<dbReference type="SUPFAM" id="SSF109604">
    <property type="entry name" value="HD-domain/PDEase-like"/>
    <property type="match status" value="2"/>
</dbReference>
<dbReference type="PANTHER" id="PTHR43155:SF1">
    <property type="entry name" value="3'3'-CGAMP-SPECIFIC PHOSPHODIESTERASE 1"/>
    <property type="match status" value="1"/>
</dbReference>
<dbReference type="PROSITE" id="PS51832">
    <property type="entry name" value="HD_GYP"/>
    <property type="match status" value="1"/>
</dbReference>
<protein>
    <submittedName>
        <fullName evidence="3">HDIG domain-containing protein</fullName>
    </submittedName>
</protein>
<proteinExistence type="predicted"/>
<dbReference type="SMART" id="SM00471">
    <property type="entry name" value="HDc"/>
    <property type="match status" value="2"/>
</dbReference>
<dbReference type="CDD" id="cd00077">
    <property type="entry name" value="HDc"/>
    <property type="match status" value="2"/>
</dbReference>
<dbReference type="OrthoDB" id="9804747at2"/>
<feature type="domain" description="HD" evidence="1">
    <location>
        <begin position="29"/>
        <end position="145"/>
    </location>
</feature>
<organism evidence="3 4">
    <name type="scientific">Natronincola ferrireducens</name>
    <dbReference type="NCBI Taxonomy" id="393762"/>
    <lineage>
        <taxon>Bacteria</taxon>
        <taxon>Bacillati</taxon>
        <taxon>Bacillota</taxon>
        <taxon>Clostridia</taxon>
        <taxon>Peptostreptococcales</taxon>
        <taxon>Natronincolaceae</taxon>
        <taxon>Natronincola</taxon>
    </lineage>
</organism>
<dbReference type="InterPro" id="IPR037522">
    <property type="entry name" value="HD_GYP_dom"/>
</dbReference>
<evidence type="ECO:0000259" key="2">
    <source>
        <dbReference type="PROSITE" id="PS51832"/>
    </source>
</evidence>
<keyword evidence="4" id="KW-1185">Reference proteome</keyword>
<feature type="domain" description="HD-GYP" evidence="2">
    <location>
        <begin position="213"/>
        <end position="409"/>
    </location>
</feature>
<reference evidence="3 4" key="1">
    <citation type="submission" date="2016-10" db="EMBL/GenBank/DDBJ databases">
        <authorList>
            <person name="de Groot N.N."/>
        </authorList>
    </citation>
    <scope>NUCLEOTIDE SEQUENCE [LARGE SCALE GENOMIC DNA]</scope>
    <source>
        <strain evidence="3 4">DSM 18346</strain>
    </source>
</reference>
<gene>
    <name evidence="3" type="ORF">SAMN05660472_01964</name>
</gene>
<evidence type="ECO:0000259" key="1">
    <source>
        <dbReference type="PROSITE" id="PS51831"/>
    </source>
</evidence>
<dbReference type="PROSITE" id="PS51831">
    <property type="entry name" value="HD"/>
    <property type="match status" value="1"/>
</dbReference>